<dbReference type="AlphaFoldDB" id="A0A3Q8XPV6"/>
<evidence type="ECO:0000256" key="5">
    <source>
        <dbReference type="SAM" id="MobiDB-lite"/>
    </source>
</evidence>
<dbReference type="OrthoDB" id="4391260at2"/>
<feature type="domain" description="O-antigen ligase-related" evidence="7">
    <location>
        <begin position="188"/>
        <end position="337"/>
    </location>
</feature>
<evidence type="ECO:0000313" key="9">
    <source>
        <dbReference type="Proteomes" id="UP000268192"/>
    </source>
</evidence>
<feature type="transmembrane region" description="Helical" evidence="6">
    <location>
        <begin position="328"/>
        <end position="349"/>
    </location>
</feature>
<organism evidence="8 9">
    <name type="scientific">Georhizobium profundi</name>
    <dbReference type="NCBI Taxonomy" id="2341112"/>
    <lineage>
        <taxon>Bacteria</taxon>
        <taxon>Pseudomonadati</taxon>
        <taxon>Pseudomonadota</taxon>
        <taxon>Alphaproteobacteria</taxon>
        <taxon>Hyphomicrobiales</taxon>
        <taxon>Rhizobiaceae</taxon>
        <taxon>Georhizobium</taxon>
    </lineage>
</organism>
<feature type="transmembrane region" description="Helical" evidence="6">
    <location>
        <begin position="116"/>
        <end position="136"/>
    </location>
</feature>
<dbReference type="EMBL" id="CP032509">
    <property type="protein sequence ID" value="AZN72622.1"/>
    <property type="molecule type" value="Genomic_DNA"/>
</dbReference>
<evidence type="ECO:0000256" key="6">
    <source>
        <dbReference type="SAM" id="Phobius"/>
    </source>
</evidence>
<dbReference type="PANTHER" id="PTHR37422:SF13">
    <property type="entry name" value="LIPOPOLYSACCHARIDE BIOSYNTHESIS PROTEIN PA4999-RELATED"/>
    <property type="match status" value="1"/>
</dbReference>
<evidence type="ECO:0000259" key="7">
    <source>
        <dbReference type="Pfam" id="PF04932"/>
    </source>
</evidence>
<sequence length="429" mass="46029">MRIAKAHFLDPGSNGPYCVAALALSIVVFAYSTIFGQIAVLAFYGVWLLLVAVDYRRALGNPWNYAWILAFCIFCGFSVFWSLAPSVSARGAVQYASHIFCAIIAARVCSDRTLTIGVLVGVLVVLLYSFAFGGYHYDAIDGTYSFVGAFASKNQLGFYASLGVFFAGICIFAIPFGIMTKGFAAAIGLLSAYALVASQSATSIIGVALTMVVLVLLRLILTFRPAMRRAGFIAALILGVGLAVVAVNAGAIDGVLGLFGKDATLTGRTYLWSEGMAAFREAPLLGTGYQAYWVQGFAEAERLWAEFYIGSRSGFHFHNTYIEALVELGAIGFVLLVATLLTIVVGHLLRVLNRDHDRSSYILLGLMVLMVIRSFAEVDSLYPYSVGSFLVYFAGSRLARKESPQSAKAAGSRLDARSPGPGMEAARLS</sequence>
<keyword evidence="4 6" id="KW-0472">Membrane</keyword>
<dbReference type="GO" id="GO:0016874">
    <property type="term" value="F:ligase activity"/>
    <property type="evidence" value="ECO:0007669"/>
    <property type="project" value="UniProtKB-KW"/>
</dbReference>
<dbReference type="RefSeq" id="WP_126010946.1">
    <property type="nucleotide sequence ID" value="NZ_CP032509.1"/>
</dbReference>
<gene>
    <name evidence="8" type="ORF">D5400_16295</name>
</gene>
<evidence type="ECO:0000256" key="2">
    <source>
        <dbReference type="ARBA" id="ARBA00022692"/>
    </source>
</evidence>
<keyword evidence="9" id="KW-1185">Reference proteome</keyword>
<comment type="subcellular location">
    <subcellularLocation>
        <location evidence="1">Membrane</location>
        <topology evidence="1">Multi-pass membrane protein</topology>
    </subcellularLocation>
</comment>
<dbReference type="KEGG" id="abaw:D5400_16295"/>
<evidence type="ECO:0000256" key="1">
    <source>
        <dbReference type="ARBA" id="ARBA00004141"/>
    </source>
</evidence>
<dbReference type="InterPro" id="IPR051533">
    <property type="entry name" value="WaaL-like"/>
</dbReference>
<keyword evidence="3 6" id="KW-1133">Transmembrane helix</keyword>
<feature type="transmembrane region" description="Helical" evidence="6">
    <location>
        <begin position="204"/>
        <end position="223"/>
    </location>
</feature>
<evidence type="ECO:0000256" key="3">
    <source>
        <dbReference type="ARBA" id="ARBA00022989"/>
    </source>
</evidence>
<feature type="transmembrane region" description="Helical" evidence="6">
    <location>
        <begin position="230"/>
        <end position="252"/>
    </location>
</feature>
<accession>A0A3Q8XPV6</accession>
<dbReference type="PANTHER" id="PTHR37422">
    <property type="entry name" value="TEICHURONIC ACID BIOSYNTHESIS PROTEIN TUAE"/>
    <property type="match status" value="1"/>
</dbReference>
<name>A0A3Q8XPV6_9HYPH</name>
<dbReference type="InterPro" id="IPR007016">
    <property type="entry name" value="O-antigen_ligase-rel_domated"/>
</dbReference>
<feature type="transmembrane region" description="Helical" evidence="6">
    <location>
        <begin position="65"/>
        <end position="86"/>
    </location>
</feature>
<protein>
    <submittedName>
        <fullName evidence="8">O-antigen ligase family protein</fullName>
    </submittedName>
</protein>
<reference evidence="8 9" key="1">
    <citation type="submission" date="2018-09" db="EMBL/GenBank/DDBJ databases">
        <title>Marinorhizobium profundi gen. nov., sp. nov., isolated from a deep-sea sediment sample from the New Britain Trench and proposal of Marinorhizobiaceae fam. nov. in the order Rhizobiales of the class Alphaproteobacteria.</title>
        <authorList>
            <person name="Cao J."/>
        </authorList>
    </citation>
    <scope>NUCLEOTIDE SEQUENCE [LARGE SCALE GENOMIC DNA]</scope>
    <source>
        <strain evidence="8 9">WS11</strain>
    </source>
</reference>
<dbReference type="Pfam" id="PF04932">
    <property type="entry name" value="Wzy_C"/>
    <property type="match status" value="1"/>
</dbReference>
<dbReference type="GO" id="GO:0016020">
    <property type="term" value="C:membrane"/>
    <property type="evidence" value="ECO:0007669"/>
    <property type="project" value="UniProtKB-SubCell"/>
</dbReference>
<keyword evidence="2 6" id="KW-0812">Transmembrane</keyword>
<feature type="transmembrane region" description="Helical" evidence="6">
    <location>
        <begin position="361"/>
        <end position="376"/>
    </location>
</feature>
<proteinExistence type="predicted"/>
<evidence type="ECO:0000313" key="8">
    <source>
        <dbReference type="EMBL" id="AZN72622.1"/>
    </source>
</evidence>
<dbReference type="Proteomes" id="UP000268192">
    <property type="component" value="Chromosome"/>
</dbReference>
<keyword evidence="8" id="KW-0436">Ligase</keyword>
<evidence type="ECO:0000256" key="4">
    <source>
        <dbReference type="ARBA" id="ARBA00023136"/>
    </source>
</evidence>
<feature type="transmembrane region" description="Helical" evidence="6">
    <location>
        <begin position="20"/>
        <end position="53"/>
    </location>
</feature>
<feature type="transmembrane region" description="Helical" evidence="6">
    <location>
        <begin position="156"/>
        <end position="175"/>
    </location>
</feature>
<feature type="region of interest" description="Disordered" evidence="5">
    <location>
        <begin position="402"/>
        <end position="429"/>
    </location>
</feature>